<protein>
    <recommendedName>
        <fullName evidence="2">VWFA domain-containing protein</fullName>
    </recommendedName>
</protein>
<gene>
    <name evidence="3" type="ORF">SAMN04489713_11477</name>
</gene>
<proteinExistence type="predicted"/>
<dbReference type="PROSITE" id="PS50234">
    <property type="entry name" value="VWFA"/>
    <property type="match status" value="1"/>
</dbReference>
<feature type="domain" description="VWFA" evidence="2">
    <location>
        <begin position="140"/>
        <end position="340"/>
    </location>
</feature>
<evidence type="ECO:0000259" key="2">
    <source>
        <dbReference type="PROSITE" id="PS50234"/>
    </source>
</evidence>
<dbReference type="InterPro" id="IPR002035">
    <property type="entry name" value="VWF_A"/>
</dbReference>
<dbReference type="SUPFAM" id="SSF53300">
    <property type="entry name" value="vWA-like"/>
    <property type="match status" value="1"/>
</dbReference>
<dbReference type="STRING" id="1993.SAMN04489713_11477"/>
<dbReference type="InterPro" id="IPR036465">
    <property type="entry name" value="vWFA_dom_sf"/>
</dbReference>
<accession>A0A1I5QD44</accession>
<dbReference type="Proteomes" id="UP000183413">
    <property type="component" value="Unassembled WGS sequence"/>
</dbReference>
<name>A0A1I5QD44_9ACTN</name>
<reference evidence="3 4" key="1">
    <citation type="submission" date="2016-10" db="EMBL/GenBank/DDBJ databases">
        <authorList>
            <person name="de Groot N.N."/>
        </authorList>
    </citation>
    <scope>NUCLEOTIDE SEQUENCE [LARGE SCALE GENOMIC DNA]</scope>
    <source>
        <strain evidence="3 4">DSM 43067</strain>
    </source>
</reference>
<evidence type="ECO:0000313" key="4">
    <source>
        <dbReference type="Proteomes" id="UP000183413"/>
    </source>
</evidence>
<evidence type="ECO:0000313" key="3">
    <source>
        <dbReference type="EMBL" id="SFP43900.1"/>
    </source>
</evidence>
<keyword evidence="4" id="KW-1185">Reference proteome</keyword>
<dbReference type="eggNOG" id="ENOG5031D6P">
    <property type="taxonomic scope" value="Bacteria"/>
</dbReference>
<feature type="transmembrane region" description="Helical" evidence="1">
    <location>
        <begin position="33"/>
        <end position="52"/>
    </location>
</feature>
<sequence>MASGGGLVTVGGLAGTALYFAVAGPEDVGRPVTVVGLAVAVVGLGVAAYGTVADRRARRRVIDDDVPPGDGSPPSVRHVTVRDSHGVIVGDEAYQENNYRIDVPAALSALLVTLVASALAVGAGWLYLGWFSPSFAPNYRTQFLVDAAESTDPAELTAVTSSLGKALENSGDGDALSLRRFGGECGESGNTARLADFGTGNRQAITASAARMRPGGEPTLVRGIVEAVEDFSRPLDAKARQVNRIIVVTRHGVDACEDDPAYVEKEIRERIGSAGLSLEFRLVGYQVPGAQRARLDRIAAAAKAPPPVHAKNASDLERTLDWYSNTEPVLKGAQAIVDSLNATVTQVNTAVQAIVDGRLDVADGMLGRARRAAGGSDPRFDDLKGRAKGADARGVRDRAVSLREKRRRVVAAADDLLKTARSGAPLDARLARFQHIAADYNNEVNGMNRALAALRAKLMKTS</sequence>
<dbReference type="InParanoid" id="A0A1I5QD44"/>
<keyword evidence="1" id="KW-0472">Membrane</keyword>
<evidence type="ECO:0000256" key="1">
    <source>
        <dbReference type="SAM" id="Phobius"/>
    </source>
</evidence>
<dbReference type="EMBL" id="FOVH01000014">
    <property type="protein sequence ID" value="SFP43900.1"/>
    <property type="molecule type" value="Genomic_DNA"/>
</dbReference>
<organism evidence="3 4">
    <name type="scientific">Actinomadura madurae</name>
    <dbReference type="NCBI Taxonomy" id="1993"/>
    <lineage>
        <taxon>Bacteria</taxon>
        <taxon>Bacillati</taxon>
        <taxon>Actinomycetota</taxon>
        <taxon>Actinomycetes</taxon>
        <taxon>Streptosporangiales</taxon>
        <taxon>Thermomonosporaceae</taxon>
        <taxon>Actinomadura</taxon>
    </lineage>
</organism>
<keyword evidence="1" id="KW-0812">Transmembrane</keyword>
<dbReference type="AlphaFoldDB" id="A0A1I5QD44"/>
<dbReference type="Gene3D" id="3.40.50.410">
    <property type="entry name" value="von Willebrand factor, type A domain"/>
    <property type="match status" value="1"/>
</dbReference>
<feature type="transmembrane region" description="Helical" evidence="1">
    <location>
        <begin position="105"/>
        <end position="130"/>
    </location>
</feature>
<keyword evidence="1" id="KW-1133">Transmembrane helix</keyword>